<proteinExistence type="inferred from homology"/>
<keyword evidence="3 6" id="KW-0227">DNA damage</keyword>
<dbReference type="PIRSF" id="PIRSF018267">
    <property type="entry name" value="VSR_endonuc"/>
    <property type="match status" value="1"/>
</dbReference>
<protein>
    <recommendedName>
        <fullName evidence="6">Very short patch repair endonuclease</fullName>
        <ecNumber evidence="6">3.1.-.-</ecNumber>
    </recommendedName>
</protein>
<evidence type="ECO:0000256" key="1">
    <source>
        <dbReference type="ARBA" id="ARBA00022722"/>
    </source>
</evidence>
<gene>
    <name evidence="7" type="primary">vsr</name>
    <name evidence="7" type="ORF">F6R98_13580</name>
</gene>
<keyword evidence="1 6" id="KW-0540">Nuclease</keyword>
<dbReference type="InterPro" id="IPR004603">
    <property type="entry name" value="DNA_mismatch_endonuc_vsr"/>
</dbReference>
<accession>A0A5Q0BK73</accession>
<evidence type="ECO:0000256" key="5">
    <source>
        <dbReference type="ARBA" id="ARBA00023204"/>
    </source>
</evidence>
<dbReference type="Proteomes" id="UP000325755">
    <property type="component" value="Chromosome"/>
</dbReference>
<dbReference type="SUPFAM" id="SSF52980">
    <property type="entry name" value="Restriction endonuclease-like"/>
    <property type="match status" value="1"/>
</dbReference>
<keyword evidence="2 6" id="KW-0255">Endonuclease</keyword>
<evidence type="ECO:0000256" key="4">
    <source>
        <dbReference type="ARBA" id="ARBA00022801"/>
    </source>
</evidence>
<dbReference type="GO" id="GO:0004519">
    <property type="term" value="F:endonuclease activity"/>
    <property type="evidence" value="ECO:0007669"/>
    <property type="project" value="UniProtKB-KW"/>
</dbReference>
<dbReference type="Pfam" id="PF03852">
    <property type="entry name" value="Vsr"/>
    <property type="match status" value="1"/>
</dbReference>
<dbReference type="InParanoid" id="A0A5Q0BK73"/>
<dbReference type="GO" id="GO:0016787">
    <property type="term" value="F:hydrolase activity"/>
    <property type="evidence" value="ECO:0007669"/>
    <property type="project" value="UniProtKB-KW"/>
</dbReference>
<dbReference type="KEGG" id="mmob:F6R98_13580"/>
<evidence type="ECO:0000256" key="2">
    <source>
        <dbReference type="ARBA" id="ARBA00022759"/>
    </source>
</evidence>
<keyword evidence="5 6" id="KW-0234">DNA repair</keyword>
<dbReference type="FunCoup" id="A0A5Q0BK73">
    <property type="interactions" value="38"/>
</dbReference>
<dbReference type="AlphaFoldDB" id="A0A5Q0BK73"/>
<evidence type="ECO:0000313" key="8">
    <source>
        <dbReference type="Proteomes" id="UP000325755"/>
    </source>
</evidence>
<comment type="similarity">
    <text evidence="6">Belongs to the vsr family.</text>
</comment>
<dbReference type="NCBIfam" id="TIGR00632">
    <property type="entry name" value="vsr"/>
    <property type="match status" value="1"/>
</dbReference>
<name>A0A5Q0BK73_9GAMM</name>
<dbReference type="OrthoDB" id="9801520at2"/>
<dbReference type="EC" id="3.1.-.-" evidence="6"/>
<dbReference type="REBASE" id="370269">
    <property type="entry name" value="V.MmoShm1ORF13605P"/>
</dbReference>
<comment type="function">
    <text evidence="6">May nick specific sequences that contain T:G mispairs resulting from m5C-deamination.</text>
</comment>
<dbReference type="CDD" id="cd00221">
    <property type="entry name" value="Vsr"/>
    <property type="match status" value="1"/>
</dbReference>
<dbReference type="InterPro" id="IPR011335">
    <property type="entry name" value="Restrct_endonuc-II-like"/>
</dbReference>
<dbReference type="EMBL" id="CP044205">
    <property type="protein sequence ID" value="QFY43522.1"/>
    <property type="molecule type" value="Genomic_DNA"/>
</dbReference>
<reference evidence="7 8" key="1">
    <citation type="submission" date="2019-09" db="EMBL/GenBank/DDBJ databases">
        <title>Ecophysiology of the spiral-shaped methanotroph Methylospira mobilis as revealed by the complete genome sequence.</title>
        <authorList>
            <person name="Oshkin I.Y."/>
            <person name="Dedysh S.N."/>
            <person name="Miroshnikov K."/>
            <person name="Danilova O.V."/>
            <person name="Hakobyan A."/>
            <person name="Liesack W."/>
        </authorList>
    </citation>
    <scope>NUCLEOTIDE SEQUENCE [LARGE SCALE GENOMIC DNA]</scope>
    <source>
        <strain evidence="7 8">Shm1</strain>
    </source>
</reference>
<sequence length="155" mass="18012">MNPVDSFSPEKRSEIMGCIKGKNTTPELRVRKLLYQLGYRFRLHRKDLPGKPDIVLPKYRLCIFVNGCFWHQHPGCPRATIPASNVEFWRKKLQRTRERDLQNITELTNLGWRILLLWECETKDSSRLQSLLDGVLVFRSKDTNELSTAAALGDI</sequence>
<dbReference type="GO" id="GO:0006298">
    <property type="term" value="P:mismatch repair"/>
    <property type="evidence" value="ECO:0007669"/>
    <property type="project" value="UniProtKB-UniRule"/>
</dbReference>
<keyword evidence="8" id="KW-1185">Reference proteome</keyword>
<dbReference type="RefSeq" id="WP_153249505.1">
    <property type="nucleotide sequence ID" value="NZ_CP044205.1"/>
</dbReference>
<evidence type="ECO:0000313" key="7">
    <source>
        <dbReference type="EMBL" id="QFY43522.1"/>
    </source>
</evidence>
<evidence type="ECO:0000256" key="6">
    <source>
        <dbReference type="PIRNR" id="PIRNR018267"/>
    </source>
</evidence>
<keyword evidence="4 6" id="KW-0378">Hydrolase</keyword>
<organism evidence="7 8">
    <name type="scientific">Candidatus Methylospira mobilis</name>
    <dbReference type="NCBI Taxonomy" id="1808979"/>
    <lineage>
        <taxon>Bacteria</taxon>
        <taxon>Pseudomonadati</taxon>
        <taxon>Pseudomonadota</taxon>
        <taxon>Gammaproteobacteria</taxon>
        <taxon>Methylococcales</taxon>
        <taxon>Methylococcaceae</taxon>
        <taxon>Candidatus Methylospira</taxon>
    </lineage>
</organism>
<evidence type="ECO:0000256" key="3">
    <source>
        <dbReference type="ARBA" id="ARBA00022763"/>
    </source>
</evidence>
<dbReference type="Gene3D" id="3.40.960.10">
    <property type="entry name" value="VSR Endonuclease"/>
    <property type="match status" value="1"/>
</dbReference>